<evidence type="ECO:0000313" key="2">
    <source>
        <dbReference type="EMBL" id="ADI07944.1"/>
    </source>
</evidence>
<feature type="domain" description="Amidase" evidence="1">
    <location>
        <begin position="98"/>
        <end position="249"/>
    </location>
</feature>
<dbReference type="PANTHER" id="PTHR11895">
    <property type="entry name" value="TRANSAMIDASE"/>
    <property type="match status" value="1"/>
</dbReference>
<sequence length="395" mass="40725">MPLTGLSVGEYGELTAYEIATEVNAGRLSARETASAALSRIDRDDEELRAFTALWPSLAAERAESVDRQIRAGARLPLAGVPLAVKGTEGPTSAQSIRLIEAGCVPVGATATPGRGTRWQTWGHTDRGPTLNPFNSSWTPGGSSAGSAVAVASKMVPLATGSDGAGSVRIPAAWCGIIGFKPTNGLVPARDRAGLNVGGPLARHVRDAAAYLDALAGTTTLGSLAPPLRALRTAWSATLGFADTKARVAETAYAFLNALADAQAVQIHEASVQLADPAECWQSLRSSAATDTPLAVRTRESNNCELDRIFTQVDLIATPTTPCAPHGHEGPGEVMSVALTWAFNISGHPAISIPAGFTASGEPVGLHLVARRGREVDLLAVAVVAEAVGAAQPPS</sequence>
<name>D7C143_STRBB</name>
<dbReference type="InterPro" id="IPR000120">
    <property type="entry name" value="Amidase"/>
</dbReference>
<proteinExistence type="predicted"/>
<evidence type="ECO:0000259" key="1">
    <source>
        <dbReference type="Pfam" id="PF01425"/>
    </source>
</evidence>
<gene>
    <name evidence="2" type="ordered locus">SBI_04824</name>
</gene>
<dbReference type="PATRIC" id="fig|749414.3.peg.4985"/>
<feature type="domain" description="Amidase" evidence="1">
    <location>
        <begin position="295"/>
        <end position="379"/>
    </location>
</feature>
<dbReference type="Gene3D" id="3.90.1300.10">
    <property type="entry name" value="Amidase signature (AS) domain"/>
    <property type="match status" value="1"/>
</dbReference>
<dbReference type="AlphaFoldDB" id="D7C143"/>
<dbReference type="Proteomes" id="UP000000377">
    <property type="component" value="Chromosome"/>
</dbReference>
<dbReference type="GO" id="GO:0003824">
    <property type="term" value="F:catalytic activity"/>
    <property type="evidence" value="ECO:0007669"/>
    <property type="project" value="InterPro"/>
</dbReference>
<keyword evidence="3" id="KW-1185">Reference proteome</keyword>
<dbReference type="Pfam" id="PF01425">
    <property type="entry name" value="Amidase"/>
    <property type="match status" value="2"/>
</dbReference>
<evidence type="ECO:0000313" key="3">
    <source>
        <dbReference type="Proteomes" id="UP000000377"/>
    </source>
</evidence>
<dbReference type="KEGG" id="sbh:SBI_04824"/>
<protein>
    <submittedName>
        <fullName evidence="2">Amidase</fullName>
    </submittedName>
</protein>
<dbReference type="EMBL" id="CP002047">
    <property type="protein sequence ID" value="ADI07944.1"/>
    <property type="molecule type" value="Genomic_DNA"/>
</dbReference>
<dbReference type="InterPro" id="IPR023631">
    <property type="entry name" value="Amidase_dom"/>
</dbReference>
<dbReference type="SUPFAM" id="SSF75304">
    <property type="entry name" value="Amidase signature (AS) enzymes"/>
    <property type="match status" value="1"/>
</dbReference>
<dbReference type="STRING" id="749414.SBI_04824"/>
<dbReference type="PANTHER" id="PTHR11895:SF76">
    <property type="entry name" value="INDOLEACETAMIDE HYDROLASE"/>
    <property type="match status" value="1"/>
</dbReference>
<accession>D7C143</accession>
<organism evidence="2 3">
    <name type="scientific">Streptomyces bingchenggensis (strain BCW-1)</name>
    <dbReference type="NCBI Taxonomy" id="749414"/>
    <lineage>
        <taxon>Bacteria</taxon>
        <taxon>Bacillati</taxon>
        <taxon>Actinomycetota</taxon>
        <taxon>Actinomycetes</taxon>
        <taxon>Kitasatosporales</taxon>
        <taxon>Streptomycetaceae</taxon>
        <taxon>Streptomyces</taxon>
    </lineage>
</organism>
<dbReference type="eggNOG" id="COG0154">
    <property type="taxonomic scope" value="Bacteria"/>
</dbReference>
<reference evidence="2 3" key="1">
    <citation type="journal article" date="2010" name="J. Bacteriol.">
        <title>Genome sequence of the milbemycin-producing bacterium Streptomyces bingchenggensis.</title>
        <authorList>
            <person name="Wang X.J."/>
            <person name="Yan Y.J."/>
            <person name="Zhang B."/>
            <person name="An J."/>
            <person name="Wang J.J."/>
            <person name="Tian J."/>
            <person name="Jiang L."/>
            <person name="Chen Y.H."/>
            <person name="Huang S.X."/>
            <person name="Yin M."/>
            <person name="Zhang J."/>
            <person name="Gao A.L."/>
            <person name="Liu C.X."/>
            <person name="Zhu Z.X."/>
            <person name="Xiang W.S."/>
        </authorList>
    </citation>
    <scope>NUCLEOTIDE SEQUENCE [LARGE SCALE GENOMIC DNA]</scope>
    <source>
        <strain evidence="2 3">BCW-1</strain>
    </source>
</reference>
<dbReference type="InterPro" id="IPR036928">
    <property type="entry name" value="AS_sf"/>
</dbReference>
<dbReference type="HOGENOM" id="CLU_009600_0_4_11"/>